<organism evidence="3">
    <name type="scientific">Trypanosoma congolense (strain IL3000)</name>
    <dbReference type="NCBI Taxonomy" id="1068625"/>
    <lineage>
        <taxon>Eukaryota</taxon>
        <taxon>Discoba</taxon>
        <taxon>Euglenozoa</taxon>
        <taxon>Kinetoplastea</taxon>
        <taxon>Metakinetoplastina</taxon>
        <taxon>Trypanosomatida</taxon>
        <taxon>Trypanosomatidae</taxon>
        <taxon>Trypanosoma</taxon>
        <taxon>Nannomonas</taxon>
    </lineage>
</organism>
<dbReference type="CDD" id="cd20264">
    <property type="entry name" value="Complex1_LYR_LYRM4"/>
    <property type="match status" value="1"/>
</dbReference>
<dbReference type="GO" id="GO:0005739">
    <property type="term" value="C:mitochondrion"/>
    <property type="evidence" value="ECO:0007669"/>
    <property type="project" value="TreeGrafter"/>
</dbReference>
<dbReference type="EMBL" id="HE575323">
    <property type="protein sequence ID" value="CCC94241.1"/>
    <property type="molecule type" value="Genomic_DNA"/>
</dbReference>
<protein>
    <recommendedName>
        <fullName evidence="2">Complex 1 LYR protein domain-containing protein</fullName>
    </recommendedName>
</protein>
<accession>G0UXX4</accession>
<evidence type="ECO:0000259" key="2">
    <source>
        <dbReference type="Pfam" id="PF05347"/>
    </source>
</evidence>
<reference evidence="3" key="1">
    <citation type="journal article" date="2012" name="Proc. Natl. Acad. Sci. U.S.A.">
        <title>Antigenic diversity is generated by distinct evolutionary mechanisms in African trypanosome species.</title>
        <authorList>
            <person name="Jackson A.P."/>
            <person name="Berry A."/>
            <person name="Aslett M."/>
            <person name="Allison H.C."/>
            <person name="Burton P."/>
            <person name="Vavrova-Anderson J."/>
            <person name="Brown R."/>
            <person name="Browne H."/>
            <person name="Corton N."/>
            <person name="Hauser H."/>
            <person name="Gamble J."/>
            <person name="Gilderthorp R."/>
            <person name="Marcello L."/>
            <person name="McQuillan J."/>
            <person name="Otto T.D."/>
            <person name="Quail M.A."/>
            <person name="Sanders M.J."/>
            <person name="van Tonder A."/>
            <person name="Ginger M.L."/>
            <person name="Field M.C."/>
            <person name="Barry J.D."/>
            <person name="Hertz-Fowler C."/>
            <person name="Berriman M."/>
        </authorList>
    </citation>
    <scope>NUCLEOTIDE SEQUENCE</scope>
    <source>
        <strain evidence="3">IL3000</strain>
    </source>
</reference>
<name>G0UXX4_TRYCI</name>
<dbReference type="PANTHER" id="PTHR13166:SF7">
    <property type="entry name" value="LYR MOTIF-CONTAINING PROTEIN 4"/>
    <property type="match status" value="1"/>
</dbReference>
<gene>
    <name evidence="3" type="ORF">TCIL3000_10_10200</name>
</gene>
<proteinExistence type="inferred from homology"/>
<sequence length="103" mass="12319">MADRIAHSMTQLRAKMLSAARKFPDYNFRHYFVRHVKDEFKGMKEWSVEEKQRFLREQGTKKLNEMRRMALVNRMYTSNLVFLDEKEIRKGSAATSRSADQDK</sequence>
<comment type="similarity">
    <text evidence="1">Belongs to the complex I LYR family.</text>
</comment>
<feature type="domain" description="Complex 1 LYR protein" evidence="2">
    <location>
        <begin position="16"/>
        <end position="65"/>
    </location>
</feature>
<evidence type="ECO:0000256" key="1">
    <source>
        <dbReference type="ARBA" id="ARBA00009508"/>
    </source>
</evidence>
<dbReference type="InterPro" id="IPR051522">
    <property type="entry name" value="ISC_assembly_LYR"/>
</dbReference>
<dbReference type="PANTHER" id="PTHR13166">
    <property type="entry name" value="PROTEIN C6ORF149"/>
    <property type="match status" value="1"/>
</dbReference>
<dbReference type="Pfam" id="PF05347">
    <property type="entry name" value="Complex1_LYR"/>
    <property type="match status" value="1"/>
</dbReference>
<dbReference type="VEuPathDB" id="TriTrypDB:TcIL3000_10_10200"/>
<dbReference type="GO" id="GO:1990221">
    <property type="term" value="C:L-cysteine desulfurase complex"/>
    <property type="evidence" value="ECO:0007669"/>
    <property type="project" value="TreeGrafter"/>
</dbReference>
<evidence type="ECO:0000313" key="3">
    <source>
        <dbReference type="EMBL" id="CCC94241.1"/>
    </source>
</evidence>
<dbReference type="GO" id="GO:0016226">
    <property type="term" value="P:iron-sulfur cluster assembly"/>
    <property type="evidence" value="ECO:0007669"/>
    <property type="project" value="InterPro"/>
</dbReference>
<dbReference type="InterPro" id="IPR008011">
    <property type="entry name" value="Complex1_LYR_dom"/>
</dbReference>
<dbReference type="InterPro" id="IPR045297">
    <property type="entry name" value="Complex1_LYR_LYRM4"/>
</dbReference>
<dbReference type="AlphaFoldDB" id="G0UXX4"/>